<dbReference type="Proteomes" id="UP000829685">
    <property type="component" value="Unassembled WGS sequence"/>
</dbReference>
<dbReference type="AlphaFoldDB" id="A0A9P9WUT4"/>
<dbReference type="GO" id="GO:0031573">
    <property type="term" value="P:mitotic intra-S DNA damage checkpoint signaling"/>
    <property type="evidence" value="ECO:0007669"/>
    <property type="project" value="TreeGrafter"/>
</dbReference>
<dbReference type="EMBL" id="JAFIMR010000004">
    <property type="protein sequence ID" value="KAI1879682.1"/>
    <property type="molecule type" value="Genomic_DNA"/>
</dbReference>
<feature type="region of interest" description="Disordered" evidence="3">
    <location>
        <begin position="310"/>
        <end position="411"/>
    </location>
</feature>
<evidence type="ECO:0000313" key="4">
    <source>
        <dbReference type="EMBL" id="KAI1879682.1"/>
    </source>
</evidence>
<dbReference type="GO" id="GO:0000076">
    <property type="term" value="P:DNA replication checkpoint signaling"/>
    <property type="evidence" value="ECO:0007669"/>
    <property type="project" value="TreeGrafter"/>
</dbReference>
<dbReference type="PIRSF" id="PIRSF009303">
    <property type="entry name" value="Cell_cycle_RAD9"/>
    <property type="match status" value="1"/>
</dbReference>
<name>A0A9P9WUT4_9PEZI</name>
<comment type="similarity">
    <text evidence="1 2">Belongs to the rad9 family.</text>
</comment>
<protein>
    <recommendedName>
        <fullName evidence="2">DNA repair protein rad9</fullName>
    </recommendedName>
</protein>
<dbReference type="GO" id="GO:0071479">
    <property type="term" value="P:cellular response to ionizing radiation"/>
    <property type="evidence" value="ECO:0007669"/>
    <property type="project" value="TreeGrafter"/>
</dbReference>
<keyword evidence="5" id="KW-1185">Reference proteome</keyword>
<dbReference type="GO" id="GO:0006281">
    <property type="term" value="P:DNA repair"/>
    <property type="evidence" value="ECO:0007669"/>
    <property type="project" value="UniProtKB-UniRule"/>
</dbReference>
<dbReference type="PANTHER" id="PTHR15237">
    <property type="entry name" value="DNA REPAIR PROTEIN RAD9"/>
    <property type="match status" value="1"/>
</dbReference>
<evidence type="ECO:0000256" key="3">
    <source>
        <dbReference type="SAM" id="MobiDB-lite"/>
    </source>
</evidence>
<feature type="region of interest" description="Disordered" evidence="3">
    <location>
        <begin position="436"/>
        <end position="473"/>
    </location>
</feature>
<comment type="function">
    <text evidence="2">Acts in DNA repair and mutagenesis. Involved in promoting resistance to ionizing radiation and UV light, as well as regulating cell cycle progression after irradiation.</text>
</comment>
<dbReference type="GO" id="GO:0030896">
    <property type="term" value="C:checkpoint clamp complex"/>
    <property type="evidence" value="ECO:0007669"/>
    <property type="project" value="UniProtKB-UniRule"/>
</dbReference>
<organism evidence="4 5">
    <name type="scientific">Neoarthrinium moseri</name>
    <dbReference type="NCBI Taxonomy" id="1658444"/>
    <lineage>
        <taxon>Eukaryota</taxon>
        <taxon>Fungi</taxon>
        <taxon>Dikarya</taxon>
        <taxon>Ascomycota</taxon>
        <taxon>Pezizomycotina</taxon>
        <taxon>Sordariomycetes</taxon>
        <taxon>Xylariomycetidae</taxon>
        <taxon>Amphisphaeriales</taxon>
        <taxon>Apiosporaceae</taxon>
        <taxon>Neoarthrinium</taxon>
    </lineage>
</organism>
<evidence type="ECO:0000313" key="5">
    <source>
        <dbReference type="Proteomes" id="UP000829685"/>
    </source>
</evidence>
<evidence type="ECO:0000256" key="2">
    <source>
        <dbReference type="PIRNR" id="PIRNR009303"/>
    </source>
</evidence>
<accession>A0A9P9WUT4</accession>
<evidence type="ECO:0000256" key="1">
    <source>
        <dbReference type="ARBA" id="ARBA00008494"/>
    </source>
</evidence>
<dbReference type="InterPro" id="IPR046938">
    <property type="entry name" value="DNA_clamp_sf"/>
</dbReference>
<feature type="compositionally biased region" description="Low complexity" evidence="3">
    <location>
        <begin position="334"/>
        <end position="343"/>
    </location>
</feature>
<gene>
    <name evidence="4" type="ORF">JX265_002636</name>
</gene>
<keyword evidence="2" id="KW-0227">DNA damage</keyword>
<dbReference type="Pfam" id="PF04139">
    <property type="entry name" value="Rad9"/>
    <property type="match status" value="1"/>
</dbReference>
<dbReference type="InterPro" id="IPR026584">
    <property type="entry name" value="Rad9"/>
</dbReference>
<dbReference type="Gene3D" id="3.70.10.10">
    <property type="match status" value="1"/>
</dbReference>
<dbReference type="PANTHER" id="PTHR15237:SF0">
    <property type="entry name" value="CELL CYCLE CHECKPOINT CONTROL PROTEIN"/>
    <property type="match status" value="1"/>
</dbReference>
<comment type="caution">
    <text evidence="4">The sequence shown here is derived from an EMBL/GenBank/DDBJ whole genome shotgun (WGS) entry which is preliminary data.</text>
</comment>
<dbReference type="SUPFAM" id="SSF55979">
    <property type="entry name" value="DNA clamp"/>
    <property type="match status" value="1"/>
</dbReference>
<proteinExistence type="inferred from homology"/>
<reference evidence="4" key="1">
    <citation type="submission" date="2021-03" db="EMBL/GenBank/DDBJ databases">
        <title>Revisited historic fungal species revealed as producer of novel bioactive compounds through whole genome sequencing and comparative genomics.</title>
        <authorList>
            <person name="Vignolle G.A."/>
            <person name="Hochenegger N."/>
            <person name="Mach R.L."/>
            <person name="Mach-Aigner A.R."/>
            <person name="Javad Rahimi M."/>
            <person name="Salim K.A."/>
            <person name="Chan C.M."/>
            <person name="Lim L.B.L."/>
            <person name="Cai F."/>
            <person name="Druzhinina I.S."/>
            <person name="U'Ren J.M."/>
            <person name="Derntl C."/>
        </authorList>
    </citation>
    <scope>NUCLEOTIDE SEQUENCE</scope>
    <source>
        <strain evidence="4">TUCIM 5799</strain>
    </source>
</reference>
<dbReference type="InterPro" id="IPR007268">
    <property type="entry name" value="Rad9/Ddc1"/>
</dbReference>
<sequence>MPLLKFTLSEEGVSALREALACLNKFSEEVSLEATKDKLVFTALNSSKSAYACFSFTTNRFFSRYQFEGAAQNRSKFFFVAPPNVTQALLSLFRARSGDPFHEHEKDTTIERCDVAVEDEAGKNSRFIVKIICRNGMTTKYRLPFEVSPPTHAKFNKVEATNKWTMASRTLRQLMDHFGPGIEFLDIHSEDDQTVNFTCFTEKVAQGDGELFCPRFPAASLRIFLQEVLKKPLHTSIAIERDEFEAFEVAEENLHIVISVKDFRAITQHAAPLSSGITAVYSTASRPMQLSYEGDGLKCEFLLMTVGGERGDSGQKAKKARANAKGPRPNQLEAATSRATSRALTPAQDATPAGRSSTRPDPVPSLRPPVTRLSQRPPPPTFEDDSLFVPQDNDNQWDPVNLNEDEEEENARLEWNASAPQTSTTPNMRSVIAQQTASHGGFAGDGPDQTPAPSDFEPTQRISQVRKYGLFGD</sequence>